<evidence type="ECO:0000313" key="3">
    <source>
        <dbReference type="Proteomes" id="UP000315403"/>
    </source>
</evidence>
<gene>
    <name evidence="2" type="ORF">DLNHIDIE_00254</name>
</gene>
<accession>A0A543Q256</accession>
<feature type="region of interest" description="Disordered" evidence="1">
    <location>
        <begin position="69"/>
        <end position="96"/>
    </location>
</feature>
<proteinExistence type="predicted"/>
<comment type="caution">
    <text evidence="2">The sequence shown here is derived from an EMBL/GenBank/DDBJ whole genome shotgun (WGS) entry which is preliminary data.</text>
</comment>
<dbReference type="Proteomes" id="UP000315403">
    <property type="component" value="Unassembled WGS sequence"/>
</dbReference>
<sequence>MLSKGTYQFVMSKIQSANNGELLAIKDQLRELLRHPISVDAELMRDTKKLLKKIDAELDARYDLYLSDQRQRQRQQAKHTPASASGARIYPFRNLS</sequence>
<evidence type="ECO:0000313" key="2">
    <source>
        <dbReference type="EMBL" id="TQN50401.1"/>
    </source>
</evidence>
<dbReference type="EMBL" id="SZUV01000001">
    <property type="protein sequence ID" value="TQN50401.1"/>
    <property type="molecule type" value="Genomic_DNA"/>
</dbReference>
<name>A0A543Q256_ACITH</name>
<dbReference type="AlphaFoldDB" id="A0A543Q256"/>
<evidence type="ECO:0000256" key="1">
    <source>
        <dbReference type="SAM" id="MobiDB-lite"/>
    </source>
</evidence>
<dbReference type="RefSeq" id="WP_142086230.1">
    <property type="nucleotide sequence ID" value="NZ_SZUV01000001.1"/>
</dbReference>
<protein>
    <submittedName>
        <fullName evidence="2">Uncharacterized protein</fullName>
    </submittedName>
</protein>
<organism evidence="2 3">
    <name type="scientific">Acidithiobacillus thiooxidans ATCC 19377</name>
    <dbReference type="NCBI Taxonomy" id="637390"/>
    <lineage>
        <taxon>Bacteria</taxon>
        <taxon>Pseudomonadati</taxon>
        <taxon>Pseudomonadota</taxon>
        <taxon>Acidithiobacillia</taxon>
        <taxon>Acidithiobacillales</taxon>
        <taxon>Acidithiobacillaceae</taxon>
        <taxon>Acidithiobacillus</taxon>
    </lineage>
</organism>
<reference evidence="2 3" key="1">
    <citation type="submission" date="2019-03" db="EMBL/GenBank/DDBJ databases">
        <title>New insights into Acidothiobacillus thiooxidans sulfur metabolism through coupled gene expression, solution geochemistry, microscopy and spectroscopy analyses.</title>
        <authorList>
            <person name="Camacho D."/>
            <person name="Frazao R."/>
            <person name="Fouillen A."/>
            <person name="Nanci A."/>
            <person name="Lang B.F."/>
            <person name="Apte S.C."/>
            <person name="Baron C."/>
            <person name="Warren L.A."/>
        </authorList>
    </citation>
    <scope>NUCLEOTIDE SEQUENCE [LARGE SCALE GENOMIC DNA]</scope>
    <source>
        <strain evidence="2 3">ATCC 19377</strain>
    </source>
</reference>